<dbReference type="RefSeq" id="WP_074654697.1">
    <property type="nucleotide sequence ID" value="NZ_FNSD01000001.1"/>
</dbReference>
<keyword evidence="1" id="KW-0472">Membrane</keyword>
<accession>A0A1H4QQK0</accession>
<gene>
    <name evidence="2" type="ORF">SAMN05443244_2934</name>
</gene>
<reference evidence="2 3" key="1">
    <citation type="submission" date="2016-10" db="EMBL/GenBank/DDBJ databases">
        <authorList>
            <person name="de Groot N.N."/>
        </authorList>
    </citation>
    <scope>NUCLEOTIDE SEQUENCE [LARGE SCALE GENOMIC DNA]</scope>
    <source>
        <strain evidence="2 3">AB35.6</strain>
    </source>
</reference>
<name>A0A1H4QQK0_9BACT</name>
<evidence type="ECO:0000313" key="3">
    <source>
        <dbReference type="Proteomes" id="UP000182409"/>
    </source>
</evidence>
<dbReference type="AlphaFoldDB" id="A0A1H4QQK0"/>
<feature type="transmembrane region" description="Helical" evidence="1">
    <location>
        <begin position="62"/>
        <end position="87"/>
    </location>
</feature>
<evidence type="ECO:0000313" key="2">
    <source>
        <dbReference type="EMBL" id="SEC21774.1"/>
    </source>
</evidence>
<sequence length="197" mass="21681">MISGLWNTGVLKVLFSFYRKAVKERSSEILFTQETLISVVVGGTIGLFGNRLFPGSAKLLDIAVGFLGYAAIALGFCVGGMTIALTFPDREFMTDLATLTIPERRGNALENLLFVFSWTAVVHWSALAFLLVAILLHGHQDNQLLTTQSVISRLWISFIVFICCYALLQFVITVLTLWQVGGAYIGRLRGNATKKDA</sequence>
<keyword evidence="1" id="KW-1133">Transmembrane helix</keyword>
<dbReference type="EMBL" id="FNSD01000001">
    <property type="protein sequence ID" value="SEC21774.1"/>
    <property type="molecule type" value="Genomic_DNA"/>
</dbReference>
<proteinExistence type="predicted"/>
<evidence type="ECO:0000256" key="1">
    <source>
        <dbReference type="SAM" id="Phobius"/>
    </source>
</evidence>
<keyword evidence="1" id="KW-0812">Transmembrane</keyword>
<organism evidence="2 3">
    <name type="scientific">Terriglobus roseus</name>
    <dbReference type="NCBI Taxonomy" id="392734"/>
    <lineage>
        <taxon>Bacteria</taxon>
        <taxon>Pseudomonadati</taxon>
        <taxon>Acidobacteriota</taxon>
        <taxon>Terriglobia</taxon>
        <taxon>Terriglobales</taxon>
        <taxon>Acidobacteriaceae</taxon>
        <taxon>Terriglobus</taxon>
    </lineage>
</organism>
<feature type="transmembrane region" description="Helical" evidence="1">
    <location>
        <begin position="155"/>
        <end position="178"/>
    </location>
</feature>
<feature type="transmembrane region" description="Helical" evidence="1">
    <location>
        <begin position="29"/>
        <end position="50"/>
    </location>
</feature>
<protein>
    <submittedName>
        <fullName evidence="2">Uncharacterized protein</fullName>
    </submittedName>
</protein>
<dbReference type="Proteomes" id="UP000182409">
    <property type="component" value="Unassembled WGS sequence"/>
</dbReference>
<feature type="transmembrane region" description="Helical" evidence="1">
    <location>
        <begin position="108"/>
        <end position="135"/>
    </location>
</feature>